<gene>
    <name evidence="2" type="ORF">AN957_25725</name>
</gene>
<comment type="caution">
    <text evidence="2">The sequence shown here is derived from an EMBL/GenBank/DDBJ whole genome shotgun (WGS) entry which is preliminary data.</text>
</comment>
<feature type="transmembrane region" description="Helical" evidence="1">
    <location>
        <begin position="255"/>
        <end position="272"/>
    </location>
</feature>
<proteinExistence type="predicted"/>
<feature type="transmembrane region" description="Helical" evidence="1">
    <location>
        <begin position="159"/>
        <end position="178"/>
    </location>
</feature>
<keyword evidence="3" id="KW-1185">Reference proteome</keyword>
<evidence type="ECO:0000313" key="3">
    <source>
        <dbReference type="Proteomes" id="UP000050996"/>
    </source>
</evidence>
<protein>
    <submittedName>
        <fullName evidence="2">Uncharacterized protein</fullName>
    </submittedName>
</protein>
<dbReference type="AlphaFoldDB" id="A0A0Q3TET6"/>
<feature type="transmembrane region" description="Helical" evidence="1">
    <location>
        <begin position="96"/>
        <end position="114"/>
    </location>
</feature>
<feature type="transmembrane region" description="Helical" evidence="1">
    <location>
        <begin position="126"/>
        <end position="147"/>
    </location>
</feature>
<dbReference type="RefSeq" id="WP_056686910.1">
    <property type="nucleotide sequence ID" value="NZ_LJIX01000006.1"/>
</dbReference>
<dbReference type="STRING" id="1637975.AN957_25725"/>
<keyword evidence="1" id="KW-0812">Transmembrane</keyword>
<feature type="transmembrane region" description="Helical" evidence="1">
    <location>
        <begin position="72"/>
        <end position="89"/>
    </location>
</feature>
<feature type="transmembrane region" description="Helical" evidence="1">
    <location>
        <begin position="198"/>
        <end position="219"/>
    </location>
</feature>
<feature type="transmembrane region" description="Helical" evidence="1">
    <location>
        <begin position="30"/>
        <end position="52"/>
    </location>
</feature>
<reference evidence="2 3" key="1">
    <citation type="submission" date="2015-09" db="EMBL/GenBank/DDBJ databases">
        <title>Genome sequencing project for genomic taxonomy and phylogenomics of Bacillus-like bacteria.</title>
        <authorList>
            <person name="Liu B."/>
            <person name="Wang J."/>
            <person name="Zhu Y."/>
            <person name="Liu G."/>
            <person name="Chen Q."/>
            <person name="Chen Z."/>
            <person name="Lan J."/>
            <person name="Che J."/>
            <person name="Ge C."/>
            <person name="Shi H."/>
            <person name="Pan Z."/>
            <person name="Liu X."/>
        </authorList>
    </citation>
    <scope>NUCLEOTIDE SEQUENCE [LARGE SCALE GENOMIC DNA]</scope>
    <source>
        <strain evidence="2 3">FJAT-18043</strain>
    </source>
</reference>
<name>A0A0Q3TET6_9BACI</name>
<sequence length="282" mass="33301">MYNSYWFLALIVFSISIFIFNLLKKRNTGTLFLLLAMIGLGFIIETVIFTFLGSYEYYPKFVKGHPFYDSNLGAFASNAFALPVIATFIATFHLNWIWIFLFAGLFVGIEWLFLELQIYSHNWWRLAFTGLGLPFYFATAKIIYQWILNHPRRFKQNLILYLAIVSISCSAHILPIIFFSNRIYNPGWFEYLERDTVAFADIFFLIDSLYYCLIIHINWKTKWIKYALTGFLMFIVNQVLLTAGILQSLVWWDHLYYIGLSLLLVLLTSLINKRLFMRSYLE</sequence>
<keyword evidence="1" id="KW-0472">Membrane</keyword>
<dbReference type="EMBL" id="LJIX01000006">
    <property type="protein sequence ID" value="KQL21621.1"/>
    <property type="molecule type" value="Genomic_DNA"/>
</dbReference>
<feature type="transmembrane region" description="Helical" evidence="1">
    <location>
        <begin position="226"/>
        <end position="249"/>
    </location>
</feature>
<evidence type="ECO:0000256" key="1">
    <source>
        <dbReference type="SAM" id="Phobius"/>
    </source>
</evidence>
<keyword evidence="1" id="KW-1133">Transmembrane helix</keyword>
<dbReference type="Proteomes" id="UP000050996">
    <property type="component" value="Unassembled WGS sequence"/>
</dbReference>
<dbReference type="PATRIC" id="fig|1637975.4.peg.5195"/>
<evidence type="ECO:0000313" key="2">
    <source>
        <dbReference type="EMBL" id="KQL21621.1"/>
    </source>
</evidence>
<feature type="transmembrane region" description="Helical" evidence="1">
    <location>
        <begin position="6"/>
        <end position="23"/>
    </location>
</feature>
<organism evidence="2 3">
    <name type="scientific">Cytobacillus solani</name>
    <dbReference type="NCBI Taxonomy" id="1637975"/>
    <lineage>
        <taxon>Bacteria</taxon>
        <taxon>Bacillati</taxon>
        <taxon>Bacillota</taxon>
        <taxon>Bacilli</taxon>
        <taxon>Bacillales</taxon>
        <taxon>Bacillaceae</taxon>
        <taxon>Cytobacillus</taxon>
    </lineage>
</organism>
<accession>A0A0Q3TET6</accession>